<dbReference type="Gene3D" id="3.40.50.1820">
    <property type="entry name" value="alpha/beta hydrolase"/>
    <property type="match status" value="1"/>
</dbReference>
<dbReference type="Pfam" id="PF00561">
    <property type="entry name" value="Abhydrolase_1"/>
    <property type="match status" value="1"/>
</dbReference>
<name>A0ABP4EB62_9ACTN</name>
<proteinExistence type="predicted"/>
<protein>
    <submittedName>
        <fullName evidence="2">Alpha/beta fold hydrolase</fullName>
    </submittedName>
</protein>
<dbReference type="SUPFAM" id="SSF53474">
    <property type="entry name" value="alpha/beta-Hydrolases"/>
    <property type="match status" value="1"/>
</dbReference>
<dbReference type="PANTHER" id="PTHR46438">
    <property type="entry name" value="ALPHA/BETA-HYDROLASES SUPERFAMILY PROTEIN"/>
    <property type="match status" value="1"/>
</dbReference>
<keyword evidence="3" id="KW-1185">Reference proteome</keyword>
<evidence type="ECO:0000313" key="3">
    <source>
        <dbReference type="Proteomes" id="UP001501581"/>
    </source>
</evidence>
<gene>
    <name evidence="2" type="ORF">GCM10009668_19550</name>
</gene>
<dbReference type="InterPro" id="IPR000639">
    <property type="entry name" value="Epox_hydrolase-like"/>
</dbReference>
<evidence type="ECO:0000313" key="2">
    <source>
        <dbReference type="EMBL" id="GAA1101408.1"/>
    </source>
</evidence>
<dbReference type="PANTHER" id="PTHR46438:SF11">
    <property type="entry name" value="LIPASE-RELATED"/>
    <property type="match status" value="1"/>
</dbReference>
<dbReference type="EMBL" id="BAAALG010000008">
    <property type="protein sequence ID" value="GAA1101408.1"/>
    <property type="molecule type" value="Genomic_DNA"/>
</dbReference>
<dbReference type="Proteomes" id="UP001501581">
    <property type="component" value="Unassembled WGS sequence"/>
</dbReference>
<dbReference type="InterPro" id="IPR029058">
    <property type="entry name" value="AB_hydrolase_fold"/>
</dbReference>
<evidence type="ECO:0000259" key="1">
    <source>
        <dbReference type="Pfam" id="PF00561"/>
    </source>
</evidence>
<dbReference type="RefSeq" id="WP_343993834.1">
    <property type="nucleotide sequence ID" value="NZ_BAAALG010000008.1"/>
</dbReference>
<comment type="caution">
    <text evidence="2">The sequence shown here is derived from an EMBL/GenBank/DDBJ whole genome shotgun (WGS) entry which is preliminary data.</text>
</comment>
<dbReference type="PRINTS" id="PR00111">
    <property type="entry name" value="ABHYDROLASE"/>
</dbReference>
<feature type="domain" description="AB hydrolase-1" evidence="1">
    <location>
        <begin position="27"/>
        <end position="264"/>
    </location>
</feature>
<dbReference type="PRINTS" id="PR00412">
    <property type="entry name" value="EPOXHYDRLASE"/>
</dbReference>
<dbReference type="InterPro" id="IPR000073">
    <property type="entry name" value="AB_hydrolase_1"/>
</dbReference>
<reference evidence="3" key="1">
    <citation type="journal article" date="2019" name="Int. J. Syst. Evol. Microbiol.">
        <title>The Global Catalogue of Microorganisms (GCM) 10K type strain sequencing project: providing services to taxonomists for standard genome sequencing and annotation.</title>
        <authorList>
            <consortium name="The Broad Institute Genomics Platform"/>
            <consortium name="The Broad Institute Genome Sequencing Center for Infectious Disease"/>
            <person name="Wu L."/>
            <person name="Ma J."/>
        </authorList>
    </citation>
    <scope>NUCLEOTIDE SEQUENCE [LARGE SCALE GENOMIC DNA]</scope>
    <source>
        <strain evidence="3">JCM 13008</strain>
    </source>
</reference>
<keyword evidence="2" id="KW-0378">Hydrolase</keyword>
<dbReference type="GO" id="GO:0016787">
    <property type="term" value="F:hydrolase activity"/>
    <property type="evidence" value="ECO:0007669"/>
    <property type="project" value="UniProtKB-KW"/>
</dbReference>
<sequence length="278" mass="30627">MSLTYESTAQAPTATDGLHYHVAGDGPSLIMLHGSGPGVSGWSNFGKNLPVFAEHFRTYIFDMPGFGVSPDQEWTRPYPEHAAEALVRAMDDLGIEKAHVIGNSMGGWVTLTAALLAPERFDRLALMGPGGLYSEVFGPPQSEGARRLFEYVSAPSREGMVRWIESMVHDPAMVTDELVEERSAMAEAPGAIDRMRGILGSLGNPTDQLPLPMRLAQVTHPSLVIWGRDDRMLPLEGAFYGTRRMPRADLLALSDCGHWAQVERKHDFEQACIDFFTR</sequence>
<accession>A0ABP4EB62</accession>
<organism evidence="2 3">
    <name type="scientific">Nocardioides dubius</name>
    <dbReference type="NCBI Taxonomy" id="317019"/>
    <lineage>
        <taxon>Bacteria</taxon>
        <taxon>Bacillati</taxon>
        <taxon>Actinomycetota</taxon>
        <taxon>Actinomycetes</taxon>
        <taxon>Propionibacteriales</taxon>
        <taxon>Nocardioidaceae</taxon>
        <taxon>Nocardioides</taxon>
    </lineage>
</organism>